<name>A0A951PAF8_9CYAN</name>
<organism evidence="2 3">
    <name type="scientific">Pegethrix bostrychoides GSE-TBD4-15B</name>
    <dbReference type="NCBI Taxonomy" id="2839662"/>
    <lineage>
        <taxon>Bacteria</taxon>
        <taxon>Bacillati</taxon>
        <taxon>Cyanobacteriota</taxon>
        <taxon>Cyanophyceae</taxon>
        <taxon>Oculatellales</taxon>
        <taxon>Oculatellaceae</taxon>
        <taxon>Pegethrix</taxon>
    </lineage>
</organism>
<gene>
    <name evidence="2" type="ORF">KME07_06470</name>
</gene>
<feature type="compositionally biased region" description="Basic and acidic residues" evidence="1">
    <location>
        <begin position="173"/>
        <end position="191"/>
    </location>
</feature>
<evidence type="ECO:0000313" key="3">
    <source>
        <dbReference type="Proteomes" id="UP000707356"/>
    </source>
</evidence>
<comment type="caution">
    <text evidence="2">The sequence shown here is derived from an EMBL/GenBank/DDBJ whole genome shotgun (WGS) entry which is preliminary data.</text>
</comment>
<feature type="region of interest" description="Disordered" evidence="1">
    <location>
        <begin position="170"/>
        <end position="191"/>
    </location>
</feature>
<protein>
    <submittedName>
        <fullName evidence="2">Uncharacterized protein</fullName>
    </submittedName>
</protein>
<evidence type="ECO:0000313" key="2">
    <source>
        <dbReference type="EMBL" id="MBW4465069.1"/>
    </source>
</evidence>
<reference evidence="2" key="2">
    <citation type="journal article" date="2022" name="Microbiol. Resour. Announc.">
        <title>Metagenome Sequencing to Explore Phylogenomics of Terrestrial Cyanobacteria.</title>
        <authorList>
            <person name="Ward R.D."/>
            <person name="Stajich J.E."/>
            <person name="Johansen J.R."/>
            <person name="Huntemann M."/>
            <person name="Clum A."/>
            <person name="Foster B."/>
            <person name="Foster B."/>
            <person name="Roux S."/>
            <person name="Palaniappan K."/>
            <person name="Varghese N."/>
            <person name="Mukherjee S."/>
            <person name="Reddy T.B.K."/>
            <person name="Daum C."/>
            <person name="Copeland A."/>
            <person name="Chen I.A."/>
            <person name="Ivanova N.N."/>
            <person name="Kyrpides N.C."/>
            <person name="Shapiro N."/>
            <person name="Eloe-Fadrosh E.A."/>
            <person name="Pietrasiak N."/>
        </authorList>
    </citation>
    <scope>NUCLEOTIDE SEQUENCE</scope>
    <source>
        <strain evidence="2">GSE-TBD4-15B</strain>
    </source>
</reference>
<dbReference type="Proteomes" id="UP000707356">
    <property type="component" value="Unassembled WGS sequence"/>
</dbReference>
<reference evidence="2" key="1">
    <citation type="submission" date="2021-05" db="EMBL/GenBank/DDBJ databases">
        <authorList>
            <person name="Pietrasiak N."/>
            <person name="Ward R."/>
            <person name="Stajich J.E."/>
            <person name="Kurbessoian T."/>
        </authorList>
    </citation>
    <scope>NUCLEOTIDE SEQUENCE</scope>
    <source>
        <strain evidence="2">GSE-TBD4-15B</strain>
    </source>
</reference>
<evidence type="ECO:0000256" key="1">
    <source>
        <dbReference type="SAM" id="MobiDB-lite"/>
    </source>
</evidence>
<dbReference type="AlphaFoldDB" id="A0A951PAF8"/>
<sequence>MEDKLIYEIEAIHNDLLLTLGGLNRETFRQMKRFVGIQPFQSTCSQEQWVKLWAYAAIRRQYPTKRITLVMVLEFLARKGKDPRTFFPGLISSDPVRQPKFDSLGCDLRQRIYDDYRLEIPESTLARYCQKVLGRGLHQFERYTAAEIRQLVNHRARLRAEKLQRSVAAGNRLAEHNRRKRESDRLNMRSA</sequence>
<dbReference type="EMBL" id="JAHHHV010000029">
    <property type="protein sequence ID" value="MBW4465069.1"/>
    <property type="molecule type" value="Genomic_DNA"/>
</dbReference>
<proteinExistence type="predicted"/>
<accession>A0A951PAF8</accession>